<feature type="region of interest" description="Disordered" evidence="4">
    <location>
        <begin position="229"/>
        <end position="248"/>
    </location>
</feature>
<accession>A0AB34IYH2</accession>
<dbReference type="InterPro" id="IPR036770">
    <property type="entry name" value="Ankyrin_rpt-contain_sf"/>
</dbReference>
<evidence type="ECO:0000256" key="3">
    <source>
        <dbReference type="PROSITE-ProRule" id="PRU00023"/>
    </source>
</evidence>
<dbReference type="PROSITE" id="PS50088">
    <property type="entry name" value="ANK_REPEAT"/>
    <property type="match status" value="1"/>
</dbReference>
<evidence type="ECO:0000256" key="2">
    <source>
        <dbReference type="ARBA" id="ARBA00023043"/>
    </source>
</evidence>
<comment type="caution">
    <text evidence="5">The sequence shown here is derived from an EMBL/GenBank/DDBJ whole genome shotgun (WGS) entry which is preliminary data.</text>
</comment>
<gene>
    <name evidence="5" type="ORF">AB1Y20_004580</name>
</gene>
<dbReference type="EMBL" id="JBGBPQ010000016">
    <property type="protein sequence ID" value="KAL1508479.1"/>
    <property type="molecule type" value="Genomic_DNA"/>
</dbReference>
<proteinExistence type="predicted"/>
<dbReference type="InterPro" id="IPR050889">
    <property type="entry name" value="Dendritic_Spine_Reg/Scaffold"/>
</dbReference>
<protein>
    <submittedName>
        <fullName evidence="5">Uncharacterized protein</fullName>
    </submittedName>
</protein>
<dbReference type="SMART" id="SM00248">
    <property type="entry name" value="ANK"/>
    <property type="match status" value="2"/>
</dbReference>
<organism evidence="5 6">
    <name type="scientific">Prymnesium parvum</name>
    <name type="common">Toxic golden alga</name>
    <dbReference type="NCBI Taxonomy" id="97485"/>
    <lineage>
        <taxon>Eukaryota</taxon>
        <taxon>Haptista</taxon>
        <taxon>Haptophyta</taxon>
        <taxon>Prymnesiophyceae</taxon>
        <taxon>Prymnesiales</taxon>
        <taxon>Prymnesiaceae</taxon>
        <taxon>Prymnesium</taxon>
    </lineage>
</organism>
<evidence type="ECO:0000256" key="4">
    <source>
        <dbReference type="SAM" id="MobiDB-lite"/>
    </source>
</evidence>
<dbReference type="Pfam" id="PF12796">
    <property type="entry name" value="Ank_2"/>
    <property type="match status" value="1"/>
</dbReference>
<keyword evidence="2 3" id="KW-0040">ANK repeat</keyword>
<sequence>MDSLCSPHACLLPPVRRLLSSLYARLARDDDDDDDGSRAVRLVAAGDELMLAVSDPPELARLLRHGASANACSSTGVWTALSLACACDQQESVRLLLSRRANPNHCSPNGQLPLVIAAEHGLAACARLLLEHGASPSLCCRGHAGRTADEAARRHGFASVAALVGEGARAERRLRLRRHAQVVGACCMMFLALYAEVSYRPGNQGFLLAQAEFIQGVAHHSSGSSICVPQEEYPSAGEGGSQHVSEGA</sequence>
<dbReference type="PANTHER" id="PTHR24166:SF48">
    <property type="entry name" value="PROTEIN VAPYRIN"/>
    <property type="match status" value="1"/>
</dbReference>
<dbReference type="PROSITE" id="PS50297">
    <property type="entry name" value="ANK_REP_REGION"/>
    <property type="match status" value="1"/>
</dbReference>
<evidence type="ECO:0000256" key="1">
    <source>
        <dbReference type="ARBA" id="ARBA00022737"/>
    </source>
</evidence>
<dbReference type="InterPro" id="IPR002110">
    <property type="entry name" value="Ankyrin_rpt"/>
</dbReference>
<keyword evidence="6" id="KW-1185">Reference proteome</keyword>
<name>A0AB34IYH2_PRYPA</name>
<dbReference type="Gene3D" id="1.25.40.20">
    <property type="entry name" value="Ankyrin repeat-containing domain"/>
    <property type="match status" value="1"/>
</dbReference>
<evidence type="ECO:0000313" key="5">
    <source>
        <dbReference type="EMBL" id="KAL1508479.1"/>
    </source>
</evidence>
<dbReference type="PANTHER" id="PTHR24166">
    <property type="entry name" value="ROLLING PEBBLES, ISOFORM B"/>
    <property type="match status" value="1"/>
</dbReference>
<dbReference type="AlphaFoldDB" id="A0AB34IYH2"/>
<evidence type="ECO:0000313" key="6">
    <source>
        <dbReference type="Proteomes" id="UP001515480"/>
    </source>
</evidence>
<feature type="repeat" description="ANK" evidence="3">
    <location>
        <begin position="109"/>
        <end position="141"/>
    </location>
</feature>
<dbReference type="Proteomes" id="UP001515480">
    <property type="component" value="Unassembled WGS sequence"/>
</dbReference>
<dbReference type="SUPFAM" id="SSF48403">
    <property type="entry name" value="Ankyrin repeat"/>
    <property type="match status" value="1"/>
</dbReference>
<reference evidence="5 6" key="1">
    <citation type="journal article" date="2024" name="Science">
        <title>Giant polyketide synthase enzymes in the biosynthesis of giant marine polyether toxins.</title>
        <authorList>
            <person name="Fallon T.R."/>
            <person name="Shende V.V."/>
            <person name="Wierzbicki I.H."/>
            <person name="Pendleton A.L."/>
            <person name="Watervoot N.F."/>
            <person name="Auber R.P."/>
            <person name="Gonzalez D.J."/>
            <person name="Wisecaver J.H."/>
            <person name="Moore B.S."/>
        </authorList>
    </citation>
    <scope>NUCLEOTIDE SEQUENCE [LARGE SCALE GENOMIC DNA]</scope>
    <source>
        <strain evidence="5 6">12B1</strain>
    </source>
</reference>
<keyword evidence="1" id="KW-0677">Repeat</keyword>